<keyword evidence="3" id="KW-1185">Reference proteome</keyword>
<feature type="compositionally biased region" description="Basic and acidic residues" evidence="1">
    <location>
        <begin position="181"/>
        <end position="212"/>
    </location>
</feature>
<evidence type="ECO:0000256" key="1">
    <source>
        <dbReference type="SAM" id="MobiDB-lite"/>
    </source>
</evidence>
<evidence type="ECO:0000313" key="3">
    <source>
        <dbReference type="Proteomes" id="UP000026961"/>
    </source>
</evidence>
<evidence type="ECO:0000313" key="2">
    <source>
        <dbReference type="EnsemblPlants" id="OGLUM10G04300.1"/>
    </source>
</evidence>
<dbReference type="EnsemblPlants" id="OGLUM10G04300.1">
    <property type="protein sequence ID" value="OGLUM10G04300.1"/>
    <property type="gene ID" value="OGLUM10G04300"/>
</dbReference>
<reference evidence="2" key="1">
    <citation type="submission" date="2015-04" db="UniProtKB">
        <authorList>
            <consortium name="EnsemblPlants"/>
        </authorList>
    </citation>
    <scope>IDENTIFICATION</scope>
</reference>
<dbReference type="Proteomes" id="UP000026961">
    <property type="component" value="Chromosome 10"/>
</dbReference>
<proteinExistence type="predicted"/>
<dbReference type="AlphaFoldDB" id="A0A0E0B8I5"/>
<accession>A0A0E0B8I5</accession>
<dbReference type="HOGENOM" id="CLU_1301378_0_0_1"/>
<organism evidence="2">
    <name type="scientific">Oryza glumipatula</name>
    <dbReference type="NCBI Taxonomy" id="40148"/>
    <lineage>
        <taxon>Eukaryota</taxon>
        <taxon>Viridiplantae</taxon>
        <taxon>Streptophyta</taxon>
        <taxon>Embryophyta</taxon>
        <taxon>Tracheophyta</taxon>
        <taxon>Spermatophyta</taxon>
        <taxon>Magnoliopsida</taxon>
        <taxon>Liliopsida</taxon>
        <taxon>Poales</taxon>
        <taxon>Poaceae</taxon>
        <taxon>BOP clade</taxon>
        <taxon>Oryzoideae</taxon>
        <taxon>Oryzeae</taxon>
        <taxon>Oryzinae</taxon>
        <taxon>Oryza</taxon>
    </lineage>
</organism>
<dbReference type="Gramene" id="OGLUM10G04300.1">
    <property type="protein sequence ID" value="OGLUM10G04300.1"/>
    <property type="gene ID" value="OGLUM10G04300"/>
</dbReference>
<protein>
    <submittedName>
        <fullName evidence="2">Uncharacterized protein</fullName>
    </submittedName>
</protein>
<reference evidence="2" key="2">
    <citation type="submission" date="2018-05" db="EMBL/GenBank/DDBJ databases">
        <title>OgluRS3 (Oryza glumaepatula Reference Sequence Version 3).</title>
        <authorList>
            <person name="Zhang J."/>
            <person name="Kudrna D."/>
            <person name="Lee S."/>
            <person name="Talag J."/>
            <person name="Welchert J."/>
            <person name="Wing R.A."/>
        </authorList>
    </citation>
    <scope>NUCLEOTIDE SEQUENCE [LARGE SCALE GENOMIC DNA]</scope>
</reference>
<feature type="region of interest" description="Disordered" evidence="1">
    <location>
        <begin position="173"/>
        <end position="212"/>
    </location>
</feature>
<sequence>MSESEEKISLSDNEIDPTELYTMDDYLQQRNAWNAAAAQLAGHLMMMSSLEASSSRQQRGLRRTVRRDRVGGNARIVADYFCDNPVYNEVDFLAARSKCGSAPTSADRCGLARWRGDAGRWRARRRARPATELARVRARACRAADRQLTRTLPPRTRHFLHLPLRLQEPAAELHAQAQLGKMEERNSGGENEKRKTKSRGEGIEKKKEKVGG</sequence>
<name>A0A0E0B8I5_9ORYZ</name>